<feature type="domain" description="Peptidase S9 prolyl oligopeptidase catalytic" evidence="2">
    <location>
        <begin position="18"/>
        <end position="222"/>
    </location>
</feature>
<proteinExistence type="predicted"/>
<dbReference type="PANTHER" id="PTHR42776">
    <property type="entry name" value="SERINE PEPTIDASE S9 FAMILY MEMBER"/>
    <property type="match status" value="1"/>
</dbReference>
<dbReference type="GO" id="GO:0016787">
    <property type="term" value="F:hydrolase activity"/>
    <property type="evidence" value="ECO:0007669"/>
    <property type="project" value="UniProtKB-KW"/>
</dbReference>
<dbReference type="EC" id="3.4.-.-" evidence="3"/>
<dbReference type="Pfam" id="PF00326">
    <property type="entry name" value="Peptidase_S9"/>
    <property type="match status" value="1"/>
</dbReference>
<dbReference type="InterPro" id="IPR001375">
    <property type="entry name" value="Peptidase_S9_cat"/>
</dbReference>
<dbReference type="RefSeq" id="WP_379891721.1">
    <property type="nucleotide sequence ID" value="NZ_JBHSQV010000009.1"/>
</dbReference>
<evidence type="ECO:0000313" key="3">
    <source>
        <dbReference type="EMBL" id="MFC5985136.1"/>
    </source>
</evidence>
<sequence length="226" mass="25897">MLWIHGGPHLSYGHAFHYDFWYWVSLGYRVVFCNPRGSSGYGQSFAREIIGQWGGKDVTDVLGFLEMVLEKEGRDEEEPLYLLGGSYGGYLVNWIVGHDHRFKAAVTERSICNLYSKVGNSDIGFQNNPHQLGGKDLWTDEEHIMERSPIRYAPKVQTPVLIIHAEQDHRCPIEQAEQWFTALWRLGKDVEFIRFPGASHALATAGRPQQRIARLNGIREWLYAHA</sequence>
<dbReference type="Gene3D" id="3.40.50.1820">
    <property type="entry name" value="alpha/beta hydrolase"/>
    <property type="match status" value="1"/>
</dbReference>
<evidence type="ECO:0000313" key="4">
    <source>
        <dbReference type="Proteomes" id="UP001596250"/>
    </source>
</evidence>
<gene>
    <name evidence="3" type="ORF">ACFPXP_01440</name>
</gene>
<dbReference type="EMBL" id="JBHSQV010000009">
    <property type="protein sequence ID" value="MFC5985136.1"/>
    <property type="molecule type" value="Genomic_DNA"/>
</dbReference>
<dbReference type="SUPFAM" id="SSF53474">
    <property type="entry name" value="alpha/beta-Hydrolases"/>
    <property type="match status" value="1"/>
</dbReference>
<dbReference type="PANTHER" id="PTHR42776:SF27">
    <property type="entry name" value="DIPEPTIDYL PEPTIDASE FAMILY MEMBER 6"/>
    <property type="match status" value="1"/>
</dbReference>
<dbReference type="InterPro" id="IPR029058">
    <property type="entry name" value="AB_hydrolase_fold"/>
</dbReference>
<dbReference type="Proteomes" id="UP001596250">
    <property type="component" value="Unassembled WGS sequence"/>
</dbReference>
<comment type="caution">
    <text evidence="3">The sequence shown here is derived from an EMBL/GenBank/DDBJ whole genome shotgun (WGS) entry which is preliminary data.</text>
</comment>
<name>A0ABW1IJC6_9BACL</name>
<evidence type="ECO:0000256" key="1">
    <source>
        <dbReference type="ARBA" id="ARBA00022801"/>
    </source>
</evidence>
<organism evidence="3 4">
    <name type="scientific">Marinicrinis lubricantis</name>
    <dbReference type="NCBI Taxonomy" id="2086470"/>
    <lineage>
        <taxon>Bacteria</taxon>
        <taxon>Bacillati</taxon>
        <taxon>Bacillota</taxon>
        <taxon>Bacilli</taxon>
        <taxon>Bacillales</taxon>
        <taxon>Paenibacillaceae</taxon>
    </lineage>
</organism>
<evidence type="ECO:0000259" key="2">
    <source>
        <dbReference type="Pfam" id="PF00326"/>
    </source>
</evidence>
<accession>A0ABW1IJC6</accession>
<reference evidence="4" key="1">
    <citation type="journal article" date="2019" name="Int. J. Syst. Evol. Microbiol.">
        <title>The Global Catalogue of Microorganisms (GCM) 10K type strain sequencing project: providing services to taxonomists for standard genome sequencing and annotation.</title>
        <authorList>
            <consortium name="The Broad Institute Genomics Platform"/>
            <consortium name="The Broad Institute Genome Sequencing Center for Infectious Disease"/>
            <person name="Wu L."/>
            <person name="Ma J."/>
        </authorList>
    </citation>
    <scope>NUCLEOTIDE SEQUENCE [LARGE SCALE GENOMIC DNA]</scope>
    <source>
        <strain evidence="4">CCM 8749</strain>
    </source>
</reference>
<protein>
    <submittedName>
        <fullName evidence="3">Alpha/beta hydrolase family protein</fullName>
        <ecNumber evidence="3">3.4.-.-</ecNumber>
    </submittedName>
</protein>
<keyword evidence="4" id="KW-1185">Reference proteome</keyword>
<keyword evidence="1 3" id="KW-0378">Hydrolase</keyword>